<feature type="compositionally biased region" description="Polar residues" evidence="1">
    <location>
        <begin position="218"/>
        <end position="241"/>
    </location>
</feature>
<gene>
    <name evidence="3" type="ORF">A6770_08715</name>
</gene>
<evidence type="ECO:0000313" key="4">
    <source>
        <dbReference type="Proteomes" id="UP000252107"/>
    </source>
</evidence>
<keyword evidence="2" id="KW-1133">Transmembrane helix</keyword>
<reference evidence="3" key="1">
    <citation type="submission" date="2016-04" db="EMBL/GenBank/DDBJ databases">
        <authorList>
            <person name="Tabuchi Yagui T.R."/>
        </authorList>
    </citation>
    <scope>NUCLEOTIDE SEQUENCE [LARGE SCALE GENOMIC DNA]</scope>
    <source>
        <strain evidence="3">NIES-26</strain>
    </source>
</reference>
<comment type="caution">
    <text evidence="3">The sequence shown here is derived from an EMBL/GenBank/DDBJ whole genome shotgun (WGS) entry which is preliminary data.</text>
</comment>
<dbReference type="AlphaFoldDB" id="A0A367S0C0"/>
<evidence type="ECO:0000256" key="1">
    <source>
        <dbReference type="SAM" id="MobiDB-lite"/>
    </source>
</evidence>
<evidence type="ECO:0000313" key="3">
    <source>
        <dbReference type="EMBL" id="RCJ42297.1"/>
    </source>
</evidence>
<evidence type="ECO:0000256" key="2">
    <source>
        <dbReference type="SAM" id="Phobius"/>
    </source>
</evidence>
<accession>A0A367S0C0</accession>
<feature type="region of interest" description="Disordered" evidence="1">
    <location>
        <begin position="218"/>
        <end position="245"/>
    </location>
</feature>
<keyword evidence="4" id="KW-1185">Reference proteome</keyword>
<keyword evidence="2" id="KW-0812">Transmembrane</keyword>
<dbReference type="EMBL" id="LXQD01000012">
    <property type="protein sequence ID" value="RCJ42297.1"/>
    <property type="molecule type" value="Genomic_DNA"/>
</dbReference>
<sequence>MSMLISQGERAIAKPQMVDRINDIAWQAHQGSVAAIIQLLNEKLANSGVRTRAIFADGVLQLLCEGAKEEQLEQSVLVEQIQQILESTAPRNIRRININSRIVREEQLLWLKEITNDPENQLLWSQEITLAQPNIFKQLITDLTAAQTEVVKINFPKTKLSRTSVFTNKDKHKNSHQTGLLVATSLCSLLLLGWVVYAQLGDKLKNLLQIENPQSLATGNINNSQTQKSSLTAKNRSSVPSDDNDPFTVGVRIAIQASASGKTATTSTQWLEIAARWQQASDLMGKVSLKHSRYQEAQIRTKLYKKYSEAAQKEADKSKL</sequence>
<proteinExistence type="predicted"/>
<name>A0A367S0C0_9NOSO</name>
<protein>
    <submittedName>
        <fullName evidence="3">Uncharacterized protein</fullName>
    </submittedName>
</protein>
<dbReference type="Proteomes" id="UP000252107">
    <property type="component" value="Unassembled WGS sequence"/>
</dbReference>
<keyword evidence="2" id="KW-0472">Membrane</keyword>
<organism evidence="3 4">
    <name type="scientific">Nostoc minutum NIES-26</name>
    <dbReference type="NCBI Taxonomy" id="1844469"/>
    <lineage>
        <taxon>Bacteria</taxon>
        <taxon>Bacillati</taxon>
        <taxon>Cyanobacteriota</taxon>
        <taxon>Cyanophyceae</taxon>
        <taxon>Nostocales</taxon>
        <taxon>Nostocaceae</taxon>
        <taxon>Nostoc</taxon>
    </lineage>
</organism>
<feature type="transmembrane region" description="Helical" evidence="2">
    <location>
        <begin position="178"/>
        <end position="197"/>
    </location>
</feature>